<evidence type="ECO:0000313" key="1">
    <source>
        <dbReference type="EMBL" id="PRW63618.1"/>
    </source>
</evidence>
<protein>
    <submittedName>
        <fullName evidence="1">Uncharacterized protein</fullName>
    </submittedName>
</protein>
<dbReference type="Proteomes" id="UP000239352">
    <property type="component" value="Unassembled WGS sequence"/>
</dbReference>
<organism evidence="1 2">
    <name type="scientific">Actinopolyspora mortivallis</name>
    <dbReference type="NCBI Taxonomy" id="33906"/>
    <lineage>
        <taxon>Bacteria</taxon>
        <taxon>Bacillati</taxon>
        <taxon>Actinomycetota</taxon>
        <taxon>Actinomycetes</taxon>
        <taxon>Actinopolysporales</taxon>
        <taxon>Actinopolysporaceae</taxon>
        <taxon>Actinopolyspora</taxon>
    </lineage>
</organism>
<gene>
    <name evidence="1" type="ORF">CEP50_09110</name>
</gene>
<keyword evidence="2" id="KW-1185">Reference proteome</keyword>
<comment type="caution">
    <text evidence="1">The sequence shown here is derived from an EMBL/GenBank/DDBJ whole genome shotgun (WGS) entry which is preliminary data.</text>
</comment>
<proteinExistence type="predicted"/>
<sequence length="66" mass="7945">MFELIDNSLPVDWEVGNLKNDEGENWVFFGYPEMVQDEDHHDLLIERDISALRIFFGYVDKYKDIY</sequence>
<accession>A0A2T0GWX7</accession>
<name>A0A2T0GWX7_ACTMO</name>
<evidence type="ECO:0000313" key="2">
    <source>
        <dbReference type="Proteomes" id="UP000239352"/>
    </source>
</evidence>
<dbReference type="AlphaFoldDB" id="A0A2T0GWX7"/>
<dbReference type="InParanoid" id="A0A2T0GWX7"/>
<reference evidence="1 2" key="1">
    <citation type="submission" date="2018-03" db="EMBL/GenBank/DDBJ databases">
        <title>Actinopolyspora mortivallis from Sahara, screening for active biomolecules.</title>
        <authorList>
            <person name="Selama O."/>
            <person name="Wellington E.M.H."/>
            <person name="Hacene H."/>
        </authorList>
    </citation>
    <scope>NUCLEOTIDE SEQUENCE [LARGE SCALE GENOMIC DNA]</scope>
    <source>
        <strain evidence="1 2">M5A</strain>
    </source>
</reference>
<dbReference type="EMBL" id="PVSR01000011">
    <property type="protein sequence ID" value="PRW63618.1"/>
    <property type="molecule type" value="Genomic_DNA"/>
</dbReference>